<feature type="region of interest" description="Disordered" evidence="1">
    <location>
        <begin position="178"/>
        <end position="197"/>
    </location>
</feature>
<accession>A0A4Y9YTZ4</accession>
<comment type="caution">
    <text evidence="2">The sequence shown here is derived from an EMBL/GenBank/DDBJ whole genome shotgun (WGS) entry which is preliminary data.</text>
</comment>
<keyword evidence="3" id="KW-1185">Reference proteome</keyword>
<evidence type="ECO:0000313" key="2">
    <source>
        <dbReference type="EMBL" id="TFY65168.1"/>
    </source>
</evidence>
<reference evidence="2 3" key="1">
    <citation type="submission" date="2019-02" db="EMBL/GenBank/DDBJ databases">
        <title>Genome sequencing of the rare red list fungi Dentipellis fragilis.</title>
        <authorList>
            <person name="Buettner E."/>
            <person name="Kellner H."/>
        </authorList>
    </citation>
    <scope>NUCLEOTIDE SEQUENCE [LARGE SCALE GENOMIC DNA]</scope>
    <source>
        <strain evidence="2 3">DSM 105465</strain>
    </source>
</reference>
<proteinExistence type="predicted"/>
<feature type="compositionally biased region" description="Polar residues" evidence="1">
    <location>
        <begin position="178"/>
        <end position="189"/>
    </location>
</feature>
<dbReference type="EMBL" id="SEOQ01000346">
    <property type="protein sequence ID" value="TFY65168.1"/>
    <property type="molecule type" value="Genomic_DNA"/>
</dbReference>
<dbReference type="OrthoDB" id="10394050at2759"/>
<feature type="region of interest" description="Disordered" evidence="1">
    <location>
        <begin position="403"/>
        <end position="443"/>
    </location>
</feature>
<sequence length="492" mass="53628">MHWLNLRIIFDKLRSFADEEEFILYCKMLAFVFKNSANSSKEELSAMVHLVEYMVKVFLEKVFPYSLMIWMDDPGRHLPRCFPTIIFTIEAAHRRIETTHDLELLLHLGMIEYFLYGDQCLQPSFYQPNVFGPKTSSSKEAPFENTQLNPGLSLEDRISSNLLRNALSLGRMDVPGSSAFNTSGDTQPNHAPAPPHNYLREEEFSLTGNITDYFPMIDLSDAGPVTSSMLPQTPNSQAWNVSEPYSLLDAAAPITPCGDPVSSTSPGDFGFLPPSEPQQAAPSHSCDAYTLATLDNILASSACPCHIDSSPESFGMLPPSPVLDPAIPVSLSDLISNPDFTQLGDLTDLFSGIDNLPPAHVPLALPLPTDLGTPRMPRLSPFLPHTPTQTVQASDSGETVFYNCSSLPSSGSGDENVTGATPKPSTPTTKAKDKGKGKAAAVSPAVSLQRINSLLREKRHRSCASVSQWVDGVAKATDEDEKENMFFESAGS</sequence>
<evidence type="ECO:0000256" key="1">
    <source>
        <dbReference type="SAM" id="MobiDB-lite"/>
    </source>
</evidence>
<protein>
    <submittedName>
        <fullName evidence="2">Uncharacterized protein</fullName>
    </submittedName>
</protein>
<evidence type="ECO:0000313" key="3">
    <source>
        <dbReference type="Proteomes" id="UP000298327"/>
    </source>
</evidence>
<name>A0A4Y9YTZ4_9AGAM</name>
<gene>
    <name evidence="2" type="ORF">EVG20_g5690</name>
</gene>
<feature type="compositionally biased region" description="Low complexity" evidence="1">
    <location>
        <begin position="418"/>
        <end position="429"/>
    </location>
</feature>
<organism evidence="2 3">
    <name type="scientific">Dentipellis fragilis</name>
    <dbReference type="NCBI Taxonomy" id="205917"/>
    <lineage>
        <taxon>Eukaryota</taxon>
        <taxon>Fungi</taxon>
        <taxon>Dikarya</taxon>
        <taxon>Basidiomycota</taxon>
        <taxon>Agaricomycotina</taxon>
        <taxon>Agaricomycetes</taxon>
        <taxon>Russulales</taxon>
        <taxon>Hericiaceae</taxon>
        <taxon>Dentipellis</taxon>
    </lineage>
</organism>
<feature type="compositionally biased region" description="Polar residues" evidence="1">
    <location>
        <begin position="403"/>
        <end position="415"/>
    </location>
</feature>
<dbReference type="AlphaFoldDB" id="A0A4Y9YTZ4"/>
<dbReference type="Proteomes" id="UP000298327">
    <property type="component" value="Unassembled WGS sequence"/>
</dbReference>